<feature type="transmembrane region" description="Helical" evidence="6">
    <location>
        <begin position="7"/>
        <end position="27"/>
    </location>
</feature>
<dbReference type="InterPro" id="IPR051401">
    <property type="entry name" value="GtrA_CellWall_Glycosyl"/>
</dbReference>
<dbReference type="GO" id="GO:0000271">
    <property type="term" value="P:polysaccharide biosynthetic process"/>
    <property type="evidence" value="ECO:0007669"/>
    <property type="project" value="InterPro"/>
</dbReference>
<accession>A0A9D6LUG9</accession>
<evidence type="ECO:0000313" key="8">
    <source>
        <dbReference type="EMBL" id="MBI3627860.1"/>
    </source>
</evidence>
<evidence type="ECO:0000256" key="3">
    <source>
        <dbReference type="ARBA" id="ARBA00022692"/>
    </source>
</evidence>
<feature type="transmembrane region" description="Helical" evidence="6">
    <location>
        <begin position="176"/>
        <end position="197"/>
    </location>
</feature>
<dbReference type="GO" id="GO:0005886">
    <property type="term" value="C:plasma membrane"/>
    <property type="evidence" value="ECO:0007669"/>
    <property type="project" value="TreeGrafter"/>
</dbReference>
<evidence type="ECO:0000256" key="5">
    <source>
        <dbReference type="ARBA" id="ARBA00023136"/>
    </source>
</evidence>
<reference evidence="8" key="1">
    <citation type="submission" date="2020-07" db="EMBL/GenBank/DDBJ databases">
        <title>Huge and variable diversity of episymbiotic CPR bacteria and DPANN archaea in groundwater ecosystems.</title>
        <authorList>
            <person name="He C.Y."/>
            <person name="Keren R."/>
            <person name="Whittaker M."/>
            <person name="Farag I.F."/>
            <person name="Doudna J."/>
            <person name="Cate J.H.D."/>
            <person name="Banfield J.F."/>
        </authorList>
    </citation>
    <scope>NUCLEOTIDE SEQUENCE</scope>
    <source>
        <strain evidence="8">NC_groundwater_972_Pr1_S-0.2um_49_27</strain>
    </source>
</reference>
<feature type="transmembrane region" description="Helical" evidence="6">
    <location>
        <begin position="73"/>
        <end position="94"/>
    </location>
</feature>
<keyword evidence="3 6" id="KW-0812">Transmembrane</keyword>
<dbReference type="EMBL" id="JACQCQ010000013">
    <property type="protein sequence ID" value="MBI3627860.1"/>
    <property type="molecule type" value="Genomic_DNA"/>
</dbReference>
<comment type="similarity">
    <text evidence="2">Belongs to the GtrA family.</text>
</comment>
<feature type="transmembrane region" description="Helical" evidence="6">
    <location>
        <begin position="39"/>
        <end position="61"/>
    </location>
</feature>
<evidence type="ECO:0000256" key="1">
    <source>
        <dbReference type="ARBA" id="ARBA00004141"/>
    </source>
</evidence>
<organism evidence="8 9">
    <name type="scientific">Candidatus Sungiibacteriota bacterium</name>
    <dbReference type="NCBI Taxonomy" id="2750080"/>
    <lineage>
        <taxon>Bacteria</taxon>
        <taxon>Candidatus Sungiibacteriota</taxon>
    </lineage>
</organism>
<comment type="subcellular location">
    <subcellularLocation>
        <location evidence="1">Membrane</location>
        <topology evidence="1">Multi-pass membrane protein</topology>
    </subcellularLocation>
</comment>
<proteinExistence type="inferred from homology"/>
<dbReference type="AlphaFoldDB" id="A0A9D6LUG9"/>
<dbReference type="PANTHER" id="PTHR38459">
    <property type="entry name" value="PROPHAGE BACTOPRENOL-LINKED GLUCOSE TRANSLOCASE HOMOLOG"/>
    <property type="match status" value="1"/>
</dbReference>
<keyword evidence="4 6" id="KW-1133">Transmembrane helix</keyword>
<name>A0A9D6LUG9_9BACT</name>
<feature type="domain" description="GtrA/DPMS transmembrane" evidence="7">
    <location>
        <begin position="72"/>
        <end position="199"/>
    </location>
</feature>
<sequence length="203" mass="22187">MRIVWRDIVIGLVIGVVIGALLLPILSNTNLIAKIPSPYLAFLILLPILSAAGVFVASLIGRMVPIIWQIAKFGLIGVLNTALDLGVYNVLIYATGYDKGLQLALINAVSFTVAVVNSYIWNKKWVFEGKARRSRTQFFEFLTVSVVAAIISSLIVGLFTGYIAPPGGVSAAQWANVAKIMAIAFSFVWNFVGYKFVVFREKM</sequence>
<keyword evidence="5 6" id="KW-0472">Membrane</keyword>
<protein>
    <submittedName>
        <fullName evidence="8">GtrA family protein</fullName>
    </submittedName>
</protein>
<evidence type="ECO:0000313" key="9">
    <source>
        <dbReference type="Proteomes" id="UP000808388"/>
    </source>
</evidence>
<feature type="transmembrane region" description="Helical" evidence="6">
    <location>
        <begin position="141"/>
        <end position="164"/>
    </location>
</feature>
<dbReference type="Pfam" id="PF04138">
    <property type="entry name" value="GtrA_DPMS_TM"/>
    <property type="match status" value="1"/>
</dbReference>
<feature type="transmembrane region" description="Helical" evidence="6">
    <location>
        <begin position="100"/>
        <end position="120"/>
    </location>
</feature>
<gene>
    <name evidence="8" type="ORF">HY220_03945</name>
</gene>
<dbReference type="Proteomes" id="UP000808388">
    <property type="component" value="Unassembled WGS sequence"/>
</dbReference>
<evidence type="ECO:0000256" key="2">
    <source>
        <dbReference type="ARBA" id="ARBA00009399"/>
    </source>
</evidence>
<dbReference type="InterPro" id="IPR007267">
    <property type="entry name" value="GtrA_DPMS_TM"/>
</dbReference>
<evidence type="ECO:0000259" key="7">
    <source>
        <dbReference type="Pfam" id="PF04138"/>
    </source>
</evidence>
<comment type="caution">
    <text evidence="8">The sequence shown here is derived from an EMBL/GenBank/DDBJ whole genome shotgun (WGS) entry which is preliminary data.</text>
</comment>
<evidence type="ECO:0000256" key="4">
    <source>
        <dbReference type="ARBA" id="ARBA00022989"/>
    </source>
</evidence>
<dbReference type="PANTHER" id="PTHR38459:SF1">
    <property type="entry name" value="PROPHAGE BACTOPRENOL-LINKED GLUCOSE TRANSLOCASE HOMOLOG"/>
    <property type="match status" value="1"/>
</dbReference>
<evidence type="ECO:0000256" key="6">
    <source>
        <dbReference type="SAM" id="Phobius"/>
    </source>
</evidence>